<protein>
    <submittedName>
        <fullName evidence="2">Uncharacterized protein</fullName>
    </submittedName>
</protein>
<dbReference type="AlphaFoldDB" id="V5I5Q1"/>
<evidence type="ECO:0000313" key="2">
    <source>
        <dbReference type="EMBL" id="GAD99500.1"/>
    </source>
</evidence>
<sequence length="299" mass="33551">MASIKLFPSPLLLRTLSYQTSRTALHSFPRLPSAQFSRYFSNASKRAAKSIPSAPKPATRPSLAEQHTEETLKFAGRRPAGFGKLERKVAKEGQVVLYKAPSQRTYILGAYGMAAFCFAYAVYNSNITFRDPKFPLPVWQQTLFGGVCVIMSIMGTVFLFKTNRLIKTITAVHSNGKTVVRFSVRNFIPFRKPVEFDAVPRQIVFSRRVVVSPDAMGPDAAERSTRNDAVSQVSFFRAPFKKISFVLWKAFTSVRRLFTQEGFVVVEVDGRKGDLRMDLDGFVSNDLFLVGNPVHVKFS</sequence>
<keyword evidence="1" id="KW-1133">Transmembrane helix</keyword>
<keyword evidence="1" id="KW-0472">Membrane</keyword>
<keyword evidence="1" id="KW-0812">Transmembrane</keyword>
<proteinExistence type="predicted"/>
<dbReference type="OrthoDB" id="4140442at2759"/>
<evidence type="ECO:0000256" key="1">
    <source>
        <dbReference type="SAM" id="Phobius"/>
    </source>
</evidence>
<dbReference type="HOGENOM" id="CLU_080752_0_0_1"/>
<comment type="caution">
    <text evidence="2">The sequence shown here is derived from an EMBL/GenBank/DDBJ whole genome shotgun (WGS) entry which is preliminary data.</text>
</comment>
<reference evidence="3" key="1">
    <citation type="journal article" date="2014" name="Genome Announc.">
        <title>Draft genome sequence of the formaldehyde-resistant fungus Byssochlamys spectabilis No. 5 (anamorph Paecilomyces variotii No. 5) (NBRC109023).</title>
        <authorList>
            <person name="Oka T."/>
            <person name="Ekino K."/>
            <person name="Fukuda K."/>
            <person name="Nomura Y."/>
        </authorList>
    </citation>
    <scope>NUCLEOTIDE SEQUENCE [LARGE SCALE GENOMIC DNA]</scope>
    <source>
        <strain evidence="3">No. 5 / NBRC 109023</strain>
    </source>
</reference>
<evidence type="ECO:0000313" key="3">
    <source>
        <dbReference type="Proteomes" id="UP000018001"/>
    </source>
</evidence>
<dbReference type="InParanoid" id="V5I5Q1"/>
<keyword evidence="3" id="KW-1185">Reference proteome</keyword>
<dbReference type="eggNOG" id="ENOG502SX2A">
    <property type="taxonomic scope" value="Eukaryota"/>
</dbReference>
<gene>
    <name evidence="2" type="ORF">PVAR5_8215</name>
</gene>
<accession>V5I5Q1</accession>
<organism evidence="2 3">
    <name type="scientific">Byssochlamys spectabilis (strain No. 5 / NBRC 109023)</name>
    <name type="common">Paecilomyces variotii</name>
    <dbReference type="NCBI Taxonomy" id="1356009"/>
    <lineage>
        <taxon>Eukaryota</taxon>
        <taxon>Fungi</taxon>
        <taxon>Dikarya</taxon>
        <taxon>Ascomycota</taxon>
        <taxon>Pezizomycotina</taxon>
        <taxon>Eurotiomycetes</taxon>
        <taxon>Eurotiomycetidae</taxon>
        <taxon>Eurotiales</taxon>
        <taxon>Thermoascaceae</taxon>
        <taxon>Paecilomyces</taxon>
    </lineage>
</organism>
<feature type="transmembrane region" description="Helical" evidence="1">
    <location>
        <begin position="106"/>
        <end position="123"/>
    </location>
</feature>
<dbReference type="EMBL" id="BAUL01000299">
    <property type="protein sequence ID" value="GAD99500.1"/>
    <property type="molecule type" value="Genomic_DNA"/>
</dbReference>
<dbReference type="Proteomes" id="UP000018001">
    <property type="component" value="Unassembled WGS sequence"/>
</dbReference>
<feature type="transmembrane region" description="Helical" evidence="1">
    <location>
        <begin position="143"/>
        <end position="160"/>
    </location>
</feature>
<name>V5I5Q1_BYSSN</name>